<dbReference type="AlphaFoldDB" id="A0A120JWH2"/>
<dbReference type="OrthoDB" id="2866001at2"/>
<proteinExistence type="predicted"/>
<dbReference type="RefSeq" id="WP_066450766.1">
    <property type="nucleotide sequence ID" value="NZ_CP014226.1"/>
</dbReference>
<reference evidence="1 2" key="1">
    <citation type="journal article" date="2016" name="Genome Announc.">
        <title>Draft Genome Sequence of 'Halomonas chromatireducens' Strain AGD 8-3, a Haloalkaliphilic Chromate- and Selenite-Reducing Gammaproteobacterium.</title>
        <authorList>
            <person name="Sharko F.S."/>
            <person name="Shapovalova A.A."/>
            <person name="Tsygankova S.V."/>
            <person name="Komova A.V."/>
            <person name="Boulygina E.S."/>
            <person name="Teslyuk A.B."/>
            <person name="Gotovtsev P.M."/>
            <person name="Namsaraev Z.B."/>
            <person name="Khijniak T.V."/>
            <person name="Nedoluzhko A.V."/>
            <person name="Vasilov R.G."/>
        </authorList>
    </citation>
    <scope>NUCLEOTIDE SEQUENCE [LARGE SCALE GENOMIC DNA]</scope>
    <source>
        <strain evidence="1 2">AGD 8-3</strain>
    </source>
</reference>
<dbReference type="EMBL" id="CP014226">
    <property type="protein sequence ID" value="AMD01939.1"/>
    <property type="molecule type" value="Genomic_DNA"/>
</dbReference>
<keyword evidence="2" id="KW-1185">Reference proteome</keyword>
<name>A0A120JWH2_9GAMM</name>
<dbReference type="PATRIC" id="fig|507626.3.peg.2885"/>
<evidence type="ECO:0000313" key="2">
    <source>
        <dbReference type="Proteomes" id="UP000063387"/>
    </source>
</evidence>
<dbReference type="STRING" id="507626.LOKO_02888"/>
<accession>A0A120JWH2</accession>
<dbReference type="Proteomes" id="UP000063387">
    <property type="component" value="Chromosome"/>
</dbReference>
<organism evidence="1 2">
    <name type="scientific">Halomonas chromatireducens</name>
    <dbReference type="NCBI Taxonomy" id="507626"/>
    <lineage>
        <taxon>Bacteria</taxon>
        <taxon>Pseudomonadati</taxon>
        <taxon>Pseudomonadota</taxon>
        <taxon>Gammaproteobacteria</taxon>
        <taxon>Oceanospirillales</taxon>
        <taxon>Halomonadaceae</taxon>
        <taxon>Halomonas</taxon>
    </lineage>
</organism>
<evidence type="ECO:0000313" key="1">
    <source>
        <dbReference type="EMBL" id="AMD01939.1"/>
    </source>
</evidence>
<sequence length="103" mass="11462">MYIILTSKSDEYDARPDNGISPVETYAYYFYGKKKADFTIAEVAADGSRVSIVECGDNGQTNSVPIKFFEKFATVEEARQELKQLVTFGTIDTRLEKVAATTS</sequence>
<dbReference type="KEGG" id="hco:LOKO_02888"/>
<gene>
    <name evidence="1" type="ORF">LOKO_02888</name>
</gene>
<protein>
    <submittedName>
        <fullName evidence="1">Uncharacterized protein</fullName>
    </submittedName>
</protein>
<reference evidence="1 2" key="2">
    <citation type="submission" date="2016-02" db="EMBL/GenBank/DDBJ databases">
        <authorList>
            <person name="Wen L."/>
            <person name="He K."/>
            <person name="Yang H."/>
        </authorList>
    </citation>
    <scope>NUCLEOTIDE SEQUENCE [LARGE SCALE GENOMIC DNA]</scope>
    <source>
        <strain evidence="1 2">AGD 8-3</strain>
    </source>
</reference>